<feature type="transmembrane region" description="Helical" evidence="1">
    <location>
        <begin position="121"/>
        <end position="143"/>
    </location>
</feature>
<keyword evidence="1" id="KW-0472">Membrane</keyword>
<gene>
    <name evidence="2" type="ORF">SAMN04488693_10579</name>
</gene>
<sequence>MNTSAAGNRGLWEGSVGRVPMLAAASSAATTLLFIPILLRGPSTTEALPAFWLVAFVAAAPLTAYLLNRRLHADLGVVESLLVGLPQLPVIVLLSVAGVWLDVQRGFLLAGSGEEAMSYGIGISVSAVAGAVLLVLVAVAARLGGIRRN</sequence>
<dbReference type="EMBL" id="FNDT01000005">
    <property type="protein sequence ID" value="SDI01819.1"/>
    <property type="molecule type" value="Genomic_DNA"/>
</dbReference>
<keyword evidence="3" id="KW-1185">Reference proteome</keyword>
<evidence type="ECO:0000313" key="3">
    <source>
        <dbReference type="Proteomes" id="UP000199258"/>
    </source>
</evidence>
<dbReference type="AlphaFoldDB" id="A0A1G8H5H7"/>
<feature type="transmembrane region" description="Helical" evidence="1">
    <location>
        <begin position="51"/>
        <end position="68"/>
    </location>
</feature>
<feature type="transmembrane region" description="Helical" evidence="1">
    <location>
        <begin position="80"/>
        <end position="101"/>
    </location>
</feature>
<feature type="transmembrane region" description="Helical" evidence="1">
    <location>
        <begin position="21"/>
        <end position="39"/>
    </location>
</feature>
<reference evidence="2 3" key="1">
    <citation type="submission" date="2016-10" db="EMBL/GenBank/DDBJ databases">
        <authorList>
            <person name="de Groot N.N."/>
        </authorList>
    </citation>
    <scope>NUCLEOTIDE SEQUENCE [LARGE SCALE GENOMIC DNA]</scope>
    <source>
        <strain evidence="2 3">NP_1H</strain>
    </source>
</reference>
<proteinExistence type="predicted"/>
<evidence type="ECO:0000256" key="1">
    <source>
        <dbReference type="SAM" id="Phobius"/>
    </source>
</evidence>
<name>A0A1G8H5H7_9MICC</name>
<keyword evidence="1" id="KW-0812">Transmembrane</keyword>
<keyword evidence="1" id="KW-1133">Transmembrane helix</keyword>
<evidence type="ECO:0000313" key="2">
    <source>
        <dbReference type="EMBL" id="SDI01819.1"/>
    </source>
</evidence>
<protein>
    <submittedName>
        <fullName evidence="2">Uncharacterized protein</fullName>
    </submittedName>
</protein>
<dbReference type="Proteomes" id="UP000199258">
    <property type="component" value="Unassembled WGS sequence"/>
</dbReference>
<accession>A0A1G8H5H7</accession>
<organism evidence="2 3">
    <name type="scientific">Arthrobacter subterraneus</name>
    <dbReference type="NCBI Taxonomy" id="335973"/>
    <lineage>
        <taxon>Bacteria</taxon>
        <taxon>Bacillati</taxon>
        <taxon>Actinomycetota</taxon>
        <taxon>Actinomycetes</taxon>
        <taxon>Micrococcales</taxon>
        <taxon>Micrococcaceae</taxon>
        <taxon>Arthrobacter</taxon>
    </lineage>
</organism>
<dbReference type="RefSeq" id="WP_090585645.1">
    <property type="nucleotide sequence ID" value="NZ_FNDT01000005.1"/>
</dbReference>